<keyword evidence="3" id="KW-1185">Reference proteome</keyword>
<comment type="caution">
    <text evidence="2">The sequence shown here is derived from an EMBL/GenBank/DDBJ whole genome shotgun (WGS) entry which is preliminary data.</text>
</comment>
<proteinExistence type="predicted"/>
<organism evidence="2 3">
    <name type="scientific">Araneus ventricosus</name>
    <name type="common">Orbweaver spider</name>
    <name type="synonym">Epeira ventricosa</name>
    <dbReference type="NCBI Taxonomy" id="182803"/>
    <lineage>
        <taxon>Eukaryota</taxon>
        <taxon>Metazoa</taxon>
        <taxon>Ecdysozoa</taxon>
        <taxon>Arthropoda</taxon>
        <taxon>Chelicerata</taxon>
        <taxon>Arachnida</taxon>
        <taxon>Araneae</taxon>
        <taxon>Araneomorphae</taxon>
        <taxon>Entelegynae</taxon>
        <taxon>Araneoidea</taxon>
        <taxon>Araneidae</taxon>
        <taxon>Araneus</taxon>
    </lineage>
</organism>
<accession>A0A4Y2CIL9</accession>
<feature type="region of interest" description="Disordered" evidence="1">
    <location>
        <begin position="73"/>
        <end position="96"/>
    </location>
</feature>
<evidence type="ECO:0000313" key="2">
    <source>
        <dbReference type="EMBL" id="GBM04203.1"/>
    </source>
</evidence>
<dbReference type="AlphaFoldDB" id="A0A4Y2CIL9"/>
<reference evidence="2 3" key="1">
    <citation type="journal article" date="2019" name="Sci. Rep.">
        <title>Orb-weaving spider Araneus ventricosus genome elucidates the spidroin gene catalogue.</title>
        <authorList>
            <person name="Kono N."/>
            <person name="Nakamura H."/>
            <person name="Ohtoshi R."/>
            <person name="Moran D.A.P."/>
            <person name="Shinohara A."/>
            <person name="Yoshida Y."/>
            <person name="Fujiwara M."/>
            <person name="Mori M."/>
            <person name="Tomita M."/>
            <person name="Arakawa K."/>
        </authorList>
    </citation>
    <scope>NUCLEOTIDE SEQUENCE [LARGE SCALE GENOMIC DNA]</scope>
</reference>
<name>A0A4Y2CIL9_ARAVE</name>
<gene>
    <name evidence="2" type="ORF">AVEN_41023_1</name>
</gene>
<protein>
    <submittedName>
        <fullName evidence="2">Uncharacterized protein</fullName>
    </submittedName>
</protein>
<dbReference type="Proteomes" id="UP000499080">
    <property type="component" value="Unassembled WGS sequence"/>
</dbReference>
<evidence type="ECO:0000313" key="3">
    <source>
        <dbReference type="Proteomes" id="UP000499080"/>
    </source>
</evidence>
<feature type="compositionally biased region" description="Low complexity" evidence="1">
    <location>
        <begin position="73"/>
        <end position="84"/>
    </location>
</feature>
<evidence type="ECO:0000256" key="1">
    <source>
        <dbReference type="SAM" id="MobiDB-lite"/>
    </source>
</evidence>
<dbReference type="EMBL" id="BGPR01000200">
    <property type="protein sequence ID" value="GBM04203.1"/>
    <property type="molecule type" value="Genomic_DNA"/>
</dbReference>
<sequence length="96" mass="10747">MTATALSRALSSPAFQLALSKVITSFGCLRLYTIARLVVTSHGIIQYILHISSRNRDIEKMIAFLEIVDLSPKSPNLSPLLQNSRQSQGYRPDRCR</sequence>